<name>A0A6J6NTG2_9ZZZZ</name>
<evidence type="ECO:0000256" key="1">
    <source>
        <dbReference type="ARBA" id="ARBA00006432"/>
    </source>
</evidence>
<feature type="domain" description="AMP-dependent synthetase/ligase" evidence="3">
    <location>
        <begin position="9"/>
        <end position="331"/>
    </location>
</feature>
<organism evidence="5">
    <name type="scientific">freshwater metagenome</name>
    <dbReference type="NCBI Taxonomy" id="449393"/>
    <lineage>
        <taxon>unclassified sequences</taxon>
        <taxon>metagenomes</taxon>
        <taxon>ecological metagenomes</taxon>
    </lineage>
</organism>
<evidence type="ECO:0000313" key="5">
    <source>
        <dbReference type="EMBL" id="CAB4689486.1"/>
    </source>
</evidence>
<dbReference type="SUPFAM" id="SSF56801">
    <property type="entry name" value="Acetyl-CoA synthetase-like"/>
    <property type="match status" value="1"/>
</dbReference>
<dbReference type="InterPro" id="IPR000873">
    <property type="entry name" value="AMP-dep_synth/lig_dom"/>
</dbReference>
<gene>
    <name evidence="5" type="ORF">UFOPK2579_00313</name>
</gene>
<dbReference type="InterPro" id="IPR042099">
    <property type="entry name" value="ANL_N_sf"/>
</dbReference>
<dbReference type="EMBL" id="CAEZXR010000022">
    <property type="protein sequence ID" value="CAB4689486.1"/>
    <property type="molecule type" value="Genomic_DNA"/>
</dbReference>
<dbReference type="PANTHER" id="PTHR43201">
    <property type="entry name" value="ACYL-COA SYNTHETASE"/>
    <property type="match status" value="1"/>
</dbReference>
<dbReference type="Gene3D" id="3.30.300.30">
    <property type="match status" value="1"/>
</dbReference>
<dbReference type="GO" id="GO:0031956">
    <property type="term" value="F:medium-chain fatty acid-CoA ligase activity"/>
    <property type="evidence" value="ECO:0007669"/>
    <property type="project" value="TreeGrafter"/>
</dbReference>
<evidence type="ECO:0000256" key="2">
    <source>
        <dbReference type="ARBA" id="ARBA00022598"/>
    </source>
</evidence>
<accession>A0A6J6NTG2</accession>
<dbReference type="Gene3D" id="3.40.50.12780">
    <property type="entry name" value="N-terminal domain of ligase-like"/>
    <property type="match status" value="1"/>
</dbReference>
<sequence length="477" mass="51711">MTTFVELLDVRADERPDAAALTCEAVTLTRADVRDLSRSRAADLAAQGVVAGDFVSIALPNSPDFLVWAIAAWRLGAVPQPLSHRMAPPELQAIADLVRPRGIVGTRIPGHAELVPGAGDGPLPDDAPVSPYWKAPTSGGSTGRPKVIVANAPALAEQVLPFGDLLLMPADDVALVPGPLHHNAPFMFATLALLRGNHVVLQPRFDAETCLIDVARHRARWMYAVPTMMQRIWRLDPEVRERHDLSSLEHVVHMAAPCPPWLKRAWIEWLGPRAVIEVYAATEAQAATRIDGVEWLARPGSAGRVILGEMQVLDDDLRPVAPGTVGRIWMRRGPDAEPPYFYVGAAAKAADGGWECLGDIGVIDADGYVFLTDRDSDMILVGGSNVYPAEVEAAIDEHPSVLSCCVIGLPEPDLGAVPHAIVHASRPVSDEELVAFVRERLSPYKLPRSFEYVDESVRDDAGKVRRSALRAARLEKV</sequence>
<dbReference type="InterPro" id="IPR045851">
    <property type="entry name" value="AMP-bd_C_sf"/>
</dbReference>
<dbReference type="GO" id="GO:0006631">
    <property type="term" value="P:fatty acid metabolic process"/>
    <property type="evidence" value="ECO:0007669"/>
    <property type="project" value="TreeGrafter"/>
</dbReference>
<dbReference type="InterPro" id="IPR025110">
    <property type="entry name" value="AMP-bd_C"/>
</dbReference>
<reference evidence="5" key="1">
    <citation type="submission" date="2020-05" db="EMBL/GenBank/DDBJ databases">
        <authorList>
            <person name="Chiriac C."/>
            <person name="Salcher M."/>
            <person name="Ghai R."/>
            <person name="Kavagutti S V."/>
        </authorList>
    </citation>
    <scope>NUCLEOTIDE SEQUENCE</scope>
</reference>
<dbReference type="Pfam" id="PF00501">
    <property type="entry name" value="AMP-binding"/>
    <property type="match status" value="1"/>
</dbReference>
<keyword evidence="2" id="KW-0436">Ligase</keyword>
<evidence type="ECO:0000259" key="4">
    <source>
        <dbReference type="Pfam" id="PF13193"/>
    </source>
</evidence>
<comment type="similarity">
    <text evidence="1">Belongs to the ATP-dependent AMP-binding enzyme family.</text>
</comment>
<proteinExistence type="inferred from homology"/>
<dbReference type="AlphaFoldDB" id="A0A6J6NTG2"/>
<dbReference type="PANTHER" id="PTHR43201:SF5">
    <property type="entry name" value="MEDIUM-CHAIN ACYL-COA LIGASE ACSF2, MITOCHONDRIAL"/>
    <property type="match status" value="1"/>
</dbReference>
<feature type="domain" description="AMP-binding enzyme C-terminal" evidence="4">
    <location>
        <begin position="390"/>
        <end position="463"/>
    </location>
</feature>
<evidence type="ECO:0000259" key="3">
    <source>
        <dbReference type="Pfam" id="PF00501"/>
    </source>
</evidence>
<protein>
    <submittedName>
        <fullName evidence="5">Unannotated protein</fullName>
    </submittedName>
</protein>
<dbReference type="Pfam" id="PF13193">
    <property type="entry name" value="AMP-binding_C"/>
    <property type="match status" value="1"/>
</dbReference>